<evidence type="ECO:0000256" key="2">
    <source>
        <dbReference type="ARBA" id="ARBA00005236"/>
    </source>
</evidence>
<comment type="caution">
    <text evidence="10">The sequence shown here is derived from an EMBL/GenBank/DDBJ whole genome shotgun (WGS) entry which is preliminary data.</text>
</comment>
<feature type="transmembrane region" description="Helical" evidence="7">
    <location>
        <begin position="705"/>
        <end position="733"/>
    </location>
</feature>
<dbReference type="GO" id="GO:0098797">
    <property type="term" value="C:plasma membrane protein complex"/>
    <property type="evidence" value="ECO:0007669"/>
    <property type="project" value="TreeGrafter"/>
</dbReference>
<dbReference type="PANTHER" id="PTHR30489">
    <property type="entry name" value="LIPOPROTEIN-RELEASING SYSTEM TRANSMEMBRANE PROTEIN LOLE"/>
    <property type="match status" value="1"/>
</dbReference>
<protein>
    <submittedName>
        <fullName evidence="10">ABC transporter permease</fullName>
    </submittedName>
</protein>
<dbReference type="OrthoDB" id="5137249at2"/>
<feature type="transmembrane region" description="Helical" evidence="7">
    <location>
        <begin position="745"/>
        <end position="770"/>
    </location>
</feature>
<feature type="transmembrane region" description="Helical" evidence="7">
    <location>
        <begin position="361"/>
        <end position="383"/>
    </location>
</feature>
<evidence type="ECO:0000256" key="7">
    <source>
        <dbReference type="SAM" id="Phobius"/>
    </source>
</evidence>
<proteinExistence type="inferred from homology"/>
<dbReference type="InterPro" id="IPR025857">
    <property type="entry name" value="MacB_PCD"/>
</dbReference>
<sequence length="787" mass="84891">MVSVLDRKLLRDIRALRGQVVTIALLIGAGVAVLVMSVSSFLSLRGAQQAFYAESHFAEAYAEVERAPRTLLARIAEIPGVALAEGRVTGEARVDWPGAEVPVAGRVLSLPVGGEQPALNRLRLLAGRLPEPTRHDEAVIHAAFAEARGVRPGDEIAVILNGRRERFRITGIAHSPEFVFTSRPGNPLPDDRGFVVLWANEDAVARAFDMQGAFDQVVLTLAPGASEPAVIAELDRLLLPWGGRGAYGRRDQPSHRFLEDELAEQRTLAVTVPLVFFGIAAFLLNVVLGRMVEAQREQVAALKALGYPSFPIALHYAKFVAMICLLGSALGVAAGAWMGAGMLGNYRPFFRFPELPYLLPAWLPLLAAAASFAVALLGVLAALRRILRLPAAEGLRPARPAAFGGRVLGGVGRRLGARAKIPLRGLLGRPLRTLLTVLGIALAVPMVVLGLFWWDAMDSMVELQFDRIERGDAFVALTDPRPSRAVREMARLPGVLAAEGQRIVPVRLRAAQRSRLLALTGLPEGAALRVPRDVDLRPVPIPRHGIALSRRLAERLGVREGDTVQVEVLEGARRVHDLPVAALVEDIIGFTALMEIGALNRLMREDDLVSHVALRVDPLAAEALWQRLAERPRVAATNVKAVWLRVFDEVIAGLVLTSAVTLTGFGVIIAVGVVYNSARVALQERGWEMASLRVLGFTRREVSRILLAELALAVLVAVPLGLVLAQWFVGLILGARDNESFDVPAVISTATFATAALVVLGAALASALVVRRRIDRLDLIAALKARD</sequence>
<dbReference type="InterPro" id="IPR003838">
    <property type="entry name" value="ABC3_permease_C"/>
</dbReference>
<comment type="similarity">
    <text evidence="2">Belongs to the ABC-4 integral membrane protein family. LolC/E subfamily.</text>
</comment>
<feature type="transmembrane region" description="Helical" evidence="7">
    <location>
        <begin position="268"/>
        <end position="288"/>
    </location>
</feature>
<evidence type="ECO:0000313" key="10">
    <source>
        <dbReference type="EMBL" id="PWS35882.1"/>
    </source>
</evidence>
<evidence type="ECO:0000256" key="6">
    <source>
        <dbReference type="ARBA" id="ARBA00023136"/>
    </source>
</evidence>
<keyword evidence="3" id="KW-1003">Cell membrane</keyword>
<accession>A0A317FBQ9</accession>
<name>A0A317FBQ9_9PROT</name>
<dbReference type="EMBL" id="QGNA01000004">
    <property type="protein sequence ID" value="PWS35882.1"/>
    <property type="molecule type" value="Genomic_DNA"/>
</dbReference>
<comment type="subcellular location">
    <subcellularLocation>
        <location evidence="1">Cell membrane</location>
        <topology evidence="1">Multi-pass membrane protein</topology>
    </subcellularLocation>
</comment>
<dbReference type="GO" id="GO:0044874">
    <property type="term" value="P:lipoprotein localization to outer membrane"/>
    <property type="evidence" value="ECO:0007669"/>
    <property type="project" value="TreeGrafter"/>
</dbReference>
<dbReference type="InterPro" id="IPR051447">
    <property type="entry name" value="Lipoprotein-release_system"/>
</dbReference>
<dbReference type="PANTHER" id="PTHR30489:SF0">
    <property type="entry name" value="LIPOPROTEIN-RELEASING SYSTEM TRANSMEMBRANE PROTEIN LOLE"/>
    <property type="match status" value="1"/>
</dbReference>
<evidence type="ECO:0000256" key="3">
    <source>
        <dbReference type="ARBA" id="ARBA00022475"/>
    </source>
</evidence>
<feature type="transmembrane region" description="Helical" evidence="7">
    <location>
        <begin position="434"/>
        <end position="454"/>
    </location>
</feature>
<dbReference type="Pfam" id="PF12704">
    <property type="entry name" value="MacB_PCD"/>
    <property type="match status" value="1"/>
</dbReference>
<evidence type="ECO:0000313" key="11">
    <source>
        <dbReference type="Proteomes" id="UP000245765"/>
    </source>
</evidence>
<reference evidence="11" key="1">
    <citation type="submission" date="2018-05" db="EMBL/GenBank/DDBJ databases">
        <authorList>
            <person name="Du Z."/>
            <person name="Wang X."/>
        </authorList>
    </citation>
    <scope>NUCLEOTIDE SEQUENCE [LARGE SCALE GENOMIC DNA]</scope>
    <source>
        <strain evidence="11">CQN31</strain>
    </source>
</reference>
<keyword evidence="4 7" id="KW-0812">Transmembrane</keyword>
<keyword evidence="11" id="KW-1185">Reference proteome</keyword>
<evidence type="ECO:0000259" key="8">
    <source>
        <dbReference type="Pfam" id="PF02687"/>
    </source>
</evidence>
<keyword evidence="6 7" id="KW-0472">Membrane</keyword>
<evidence type="ECO:0000256" key="4">
    <source>
        <dbReference type="ARBA" id="ARBA00022692"/>
    </source>
</evidence>
<feature type="domain" description="MacB-like periplasmic core" evidence="9">
    <location>
        <begin position="25"/>
        <end position="236"/>
    </location>
</feature>
<keyword evidence="5 7" id="KW-1133">Transmembrane helix</keyword>
<feature type="transmembrane region" description="Helical" evidence="7">
    <location>
        <begin position="319"/>
        <end position="341"/>
    </location>
</feature>
<evidence type="ECO:0000256" key="1">
    <source>
        <dbReference type="ARBA" id="ARBA00004651"/>
    </source>
</evidence>
<organism evidence="10 11">
    <name type="scientific">Falsiroseomonas bella</name>
    <dbReference type="NCBI Taxonomy" id="2184016"/>
    <lineage>
        <taxon>Bacteria</taxon>
        <taxon>Pseudomonadati</taxon>
        <taxon>Pseudomonadota</taxon>
        <taxon>Alphaproteobacteria</taxon>
        <taxon>Acetobacterales</taxon>
        <taxon>Roseomonadaceae</taxon>
        <taxon>Falsiroseomonas</taxon>
    </lineage>
</organism>
<evidence type="ECO:0000259" key="9">
    <source>
        <dbReference type="Pfam" id="PF12704"/>
    </source>
</evidence>
<feature type="domain" description="ABC3 transporter permease C-terminal" evidence="8">
    <location>
        <begin position="272"/>
        <end position="390"/>
    </location>
</feature>
<evidence type="ECO:0000256" key="5">
    <source>
        <dbReference type="ARBA" id="ARBA00022989"/>
    </source>
</evidence>
<gene>
    <name evidence="10" type="ORF">DFH01_20145</name>
</gene>
<dbReference type="Pfam" id="PF02687">
    <property type="entry name" value="FtsX"/>
    <property type="match status" value="2"/>
</dbReference>
<feature type="transmembrane region" description="Helical" evidence="7">
    <location>
        <begin position="650"/>
        <end position="675"/>
    </location>
</feature>
<dbReference type="Proteomes" id="UP000245765">
    <property type="component" value="Unassembled WGS sequence"/>
</dbReference>
<feature type="domain" description="ABC3 transporter permease C-terminal" evidence="8">
    <location>
        <begin position="663"/>
        <end position="774"/>
    </location>
</feature>
<dbReference type="AlphaFoldDB" id="A0A317FBQ9"/>
<feature type="transmembrane region" description="Helical" evidence="7">
    <location>
        <begin position="20"/>
        <end position="42"/>
    </location>
</feature>